<evidence type="ECO:0000313" key="2">
    <source>
        <dbReference type="EMBL" id="KAK8088440.1"/>
    </source>
</evidence>
<keyword evidence="3" id="KW-1185">Reference proteome</keyword>
<dbReference type="Proteomes" id="UP001433268">
    <property type="component" value="Unassembled WGS sequence"/>
</dbReference>
<protein>
    <submittedName>
        <fullName evidence="2">Uncharacterized protein</fullName>
    </submittedName>
</protein>
<keyword evidence="1" id="KW-0539">Nucleus</keyword>
<organism evidence="2 3">
    <name type="scientific">Apiospora hydei</name>
    <dbReference type="NCBI Taxonomy" id="1337664"/>
    <lineage>
        <taxon>Eukaryota</taxon>
        <taxon>Fungi</taxon>
        <taxon>Dikarya</taxon>
        <taxon>Ascomycota</taxon>
        <taxon>Pezizomycotina</taxon>
        <taxon>Sordariomycetes</taxon>
        <taxon>Xylariomycetidae</taxon>
        <taxon>Amphisphaeriales</taxon>
        <taxon>Apiosporaceae</taxon>
        <taxon>Apiospora</taxon>
    </lineage>
</organism>
<evidence type="ECO:0000256" key="1">
    <source>
        <dbReference type="ARBA" id="ARBA00023242"/>
    </source>
</evidence>
<accession>A0ABR1WZ81</accession>
<sequence>MVINERPSHPTKQACPGRRGQASLLRMILPLCLQSSSIRHGLLSLGSGPAVRSPDDLYHYQMALSQLRNDIDAAKGHCFDMEWVHRVLASSLILSLFTVGQCDGCMVQHIRAMINIVRITDQAKLAATPLGCFLMGVCPYHDISAFWVGREQPSQRAWTSWMSHRTSAQLMG</sequence>
<name>A0ABR1WZ81_9PEZI</name>
<dbReference type="InterPro" id="IPR021858">
    <property type="entry name" value="Fun_TF"/>
</dbReference>
<dbReference type="RefSeq" id="XP_066671334.1">
    <property type="nucleotide sequence ID" value="XM_066807716.1"/>
</dbReference>
<dbReference type="EMBL" id="JAQQWN010000004">
    <property type="protein sequence ID" value="KAK8088440.1"/>
    <property type="molecule type" value="Genomic_DNA"/>
</dbReference>
<gene>
    <name evidence="2" type="ORF">PG997_003401</name>
</gene>
<proteinExistence type="predicted"/>
<comment type="caution">
    <text evidence="2">The sequence shown here is derived from an EMBL/GenBank/DDBJ whole genome shotgun (WGS) entry which is preliminary data.</text>
</comment>
<dbReference type="Pfam" id="PF11951">
    <property type="entry name" value="Fungal_trans_2"/>
    <property type="match status" value="1"/>
</dbReference>
<reference evidence="2 3" key="1">
    <citation type="submission" date="2023-01" db="EMBL/GenBank/DDBJ databases">
        <title>Analysis of 21 Apiospora genomes using comparative genomics revels a genus with tremendous synthesis potential of carbohydrate active enzymes and secondary metabolites.</title>
        <authorList>
            <person name="Sorensen T."/>
        </authorList>
    </citation>
    <scope>NUCLEOTIDE SEQUENCE [LARGE SCALE GENOMIC DNA]</scope>
    <source>
        <strain evidence="2 3">CBS 114990</strain>
    </source>
</reference>
<evidence type="ECO:0000313" key="3">
    <source>
        <dbReference type="Proteomes" id="UP001433268"/>
    </source>
</evidence>
<dbReference type="GeneID" id="92040776"/>